<feature type="compositionally biased region" description="Basic residues" evidence="1">
    <location>
        <begin position="25"/>
        <end position="43"/>
    </location>
</feature>
<proteinExistence type="predicted"/>
<protein>
    <submittedName>
        <fullName evidence="2">Uncharacterized protein</fullName>
    </submittedName>
</protein>
<dbReference type="EMBL" id="GBRH01267192">
    <property type="protein sequence ID" value="JAD30703.1"/>
    <property type="molecule type" value="Transcribed_RNA"/>
</dbReference>
<evidence type="ECO:0000313" key="2">
    <source>
        <dbReference type="EMBL" id="JAD30703.1"/>
    </source>
</evidence>
<accession>A0A0A8YZ65</accession>
<name>A0A0A8YZ65_ARUDO</name>
<organism evidence="2">
    <name type="scientific">Arundo donax</name>
    <name type="common">Giant reed</name>
    <name type="synonym">Donax arundinaceus</name>
    <dbReference type="NCBI Taxonomy" id="35708"/>
    <lineage>
        <taxon>Eukaryota</taxon>
        <taxon>Viridiplantae</taxon>
        <taxon>Streptophyta</taxon>
        <taxon>Embryophyta</taxon>
        <taxon>Tracheophyta</taxon>
        <taxon>Spermatophyta</taxon>
        <taxon>Magnoliopsida</taxon>
        <taxon>Liliopsida</taxon>
        <taxon>Poales</taxon>
        <taxon>Poaceae</taxon>
        <taxon>PACMAD clade</taxon>
        <taxon>Arundinoideae</taxon>
        <taxon>Arundineae</taxon>
        <taxon>Arundo</taxon>
    </lineage>
</organism>
<reference evidence="2" key="2">
    <citation type="journal article" date="2015" name="Data Brief">
        <title>Shoot transcriptome of the giant reed, Arundo donax.</title>
        <authorList>
            <person name="Barrero R.A."/>
            <person name="Guerrero F.D."/>
            <person name="Moolhuijzen P."/>
            <person name="Goolsby J.A."/>
            <person name="Tidwell J."/>
            <person name="Bellgard S.E."/>
            <person name="Bellgard M.I."/>
        </authorList>
    </citation>
    <scope>NUCLEOTIDE SEQUENCE</scope>
    <source>
        <tissue evidence="2">Shoot tissue taken approximately 20 cm above the soil surface</tissue>
    </source>
</reference>
<reference evidence="2" key="1">
    <citation type="submission" date="2014-09" db="EMBL/GenBank/DDBJ databases">
        <authorList>
            <person name="Magalhaes I.L.F."/>
            <person name="Oliveira U."/>
            <person name="Santos F.R."/>
            <person name="Vidigal T.H.D.A."/>
            <person name="Brescovit A.D."/>
            <person name="Santos A.J."/>
        </authorList>
    </citation>
    <scope>NUCLEOTIDE SEQUENCE</scope>
    <source>
        <tissue evidence="2">Shoot tissue taken approximately 20 cm above the soil surface</tissue>
    </source>
</reference>
<dbReference type="AlphaFoldDB" id="A0A0A8YZ65"/>
<sequence length="132" mass="15304">MDTSSKDLTDREAMNIDPAAYKPHMYTRARRDGRRHRDRGRSRRHIVTIDLLPRRHHCIAFSFTTLCRVGALRRGARHRGLDPVGPHQIYAYGTVAWMRSDRDRQIQCPWRSTPMRDTAPPCFPGRLPQSAA</sequence>
<feature type="region of interest" description="Disordered" evidence="1">
    <location>
        <begin position="19"/>
        <end position="43"/>
    </location>
</feature>
<evidence type="ECO:0000256" key="1">
    <source>
        <dbReference type="SAM" id="MobiDB-lite"/>
    </source>
</evidence>